<dbReference type="GO" id="GO:0005886">
    <property type="term" value="C:plasma membrane"/>
    <property type="evidence" value="ECO:0007669"/>
    <property type="project" value="UniProtKB-SubCell"/>
</dbReference>
<evidence type="ECO:0000313" key="8">
    <source>
        <dbReference type="EMBL" id="CZR00381.1"/>
    </source>
</evidence>
<comment type="subcellular location">
    <subcellularLocation>
        <location evidence="1">Cell membrane</location>
        <topology evidence="1">Multi-pass membrane protein</topology>
    </subcellularLocation>
</comment>
<keyword evidence="10" id="KW-1185">Reference proteome</keyword>
<keyword evidence="4 6" id="KW-1133">Transmembrane helix</keyword>
<feature type="transmembrane region" description="Helical" evidence="6">
    <location>
        <begin position="294"/>
        <end position="312"/>
    </location>
</feature>
<feature type="transmembrane region" description="Helical" evidence="6">
    <location>
        <begin position="144"/>
        <end position="163"/>
    </location>
</feature>
<dbReference type="InterPro" id="IPR020846">
    <property type="entry name" value="MFS_dom"/>
</dbReference>
<feature type="transmembrane region" description="Helical" evidence="6">
    <location>
        <begin position="231"/>
        <end position="252"/>
    </location>
</feature>
<keyword evidence="2" id="KW-0813">Transport</keyword>
<feature type="transmembrane region" description="Helical" evidence="6">
    <location>
        <begin position="175"/>
        <end position="194"/>
    </location>
</feature>
<evidence type="ECO:0000313" key="10">
    <source>
        <dbReference type="Proteomes" id="UP000195947"/>
    </source>
</evidence>
<evidence type="ECO:0000256" key="3">
    <source>
        <dbReference type="ARBA" id="ARBA00022692"/>
    </source>
</evidence>
<evidence type="ECO:0000256" key="4">
    <source>
        <dbReference type="ARBA" id="ARBA00022989"/>
    </source>
</evidence>
<evidence type="ECO:0000256" key="6">
    <source>
        <dbReference type="SAM" id="Phobius"/>
    </source>
</evidence>
<gene>
    <name evidence="9" type="ORF">SAMN04488507_10462</name>
    <name evidence="8" type="ORF">TFLO_2525</name>
</gene>
<dbReference type="Gene3D" id="1.20.1250.20">
    <property type="entry name" value="MFS general substrate transporter like domains"/>
    <property type="match status" value="2"/>
</dbReference>
<dbReference type="CDD" id="cd17353">
    <property type="entry name" value="MFS_OFA_like"/>
    <property type="match status" value="1"/>
</dbReference>
<proteinExistence type="predicted"/>
<feature type="transmembrane region" description="Helical" evidence="6">
    <location>
        <begin position="354"/>
        <end position="373"/>
    </location>
</feature>
<dbReference type="PROSITE" id="PS50850">
    <property type="entry name" value="MFS"/>
    <property type="match status" value="1"/>
</dbReference>
<evidence type="ECO:0000259" key="7">
    <source>
        <dbReference type="PROSITE" id="PS50850"/>
    </source>
</evidence>
<dbReference type="AlphaFoldDB" id="A0AB38BKE9"/>
<reference evidence="9 11" key="2">
    <citation type="submission" date="2016-10" db="EMBL/GenBank/DDBJ databases">
        <authorList>
            <person name="Varghese N."/>
            <person name="Submissions S."/>
        </authorList>
    </citation>
    <scope>NUCLEOTIDE SEQUENCE [LARGE SCALE GENOMIC DNA]</scope>
    <source>
        <strain evidence="9 11">DSM 2094</strain>
    </source>
</reference>
<name>A0AB38BKE9_9LACT</name>
<feature type="transmembrane region" description="Helical" evidence="6">
    <location>
        <begin position="385"/>
        <end position="405"/>
    </location>
</feature>
<dbReference type="EMBL" id="FJMZ01000037">
    <property type="protein sequence ID" value="CZR00381.1"/>
    <property type="molecule type" value="Genomic_DNA"/>
</dbReference>
<accession>A0AB38BKE9</accession>
<feature type="transmembrane region" description="Helical" evidence="6">
    <location>
        <begin position="264"/>
        <end position="282"/>
    </location>
</feature>
<dbReference type="InterPro" id="IPR050327">
    <property type="entry name" value="Proton-linked_MCT"/>
</dbReference>
<feature type="transmembrane region" description="Helical" evidence="6">
    <location>
        <begin position="111"/>
        <end position="132"/>
    </location>
</feature>
<evidence type="ECO:0000256" key="1">
    <source>
        <dbReference type="ARBA" id="ARBA00004651"/>
    </source>
</evidence>
<protein>
    <submittedName>
        <fullName evidence="9">Predicted arabinose efflux permease, MFS family</fullName>
    </submittedName>
</protein>
<dbReference type="Proteomes" id="UP000199686">
    <property type="component" value="Unassembled WGS sequence"/>
</dbReference>
<organism evidence="9 11">
    <name type="scientific">Trichococcus flocculiformis</name>
    <dbReference type="NCBI Taxonomy" id="82803"/>
    <lineage>
        <taxon>Bacteria</taxon>
        <taxon>Bacillati</taxon>
        <taxon>Bacillota</taxon>
        <taxon>Bacilli</taxon>
        <taxon>Lactobacillales</taxon>
        <taxon>Carnobacteriaceae</taxon>
        <taxon>Trichococcus</taxon>
    </lineage>
</organism>
<dbReference type="Pfam" id="PF07690">
    <property type="entry name" value="MFS_1"/>
    <property type="match status" value="1"/>
</dbReference>
<feature type="domain" description="Major facilitator superfamily (MFS) profile" evidence="7">
    <location>
        <begin position="17"/>
        <end position="409"/>
    </location>
</feature>
<reference evidence="8 10" key="1">
    <citation type="submission" date="2016-02" db="EMBL/GenBank/DDBJ databases">
        <authorList>
            <person name="Strepis N."/>
        </authorList>
    </citation>
    <scope>NUCLEOTIDE SEQUENCE [LARGE SCALE GENOMIC DNA]</scope>
    <source>
        <strain evidence="8">Trichococcus flocculiformis</strain>
    </source>
</reference>
<feature type="transmembrane region" description="Helical" evidence="6">
    <location>
        <begin position="318"/>
        <end position="342"/>
    </location>
</feature>
<dbReference type="PANTHER" id="PTHR11360">
    <property type="entry name" value="MONOCARBOXYLATE TRANSPORTER"/>
    <property type="match status" value="1"/>
</dbReference>
<evidence type="ECO:0000313" key="11">
    <source>
        <dbReference type="Proteomes" id="UP000199686"/>
    </source>
</evidence>
<dbReference type="Proteomes" id="UP000195947">
    <property type="component" value="Unassembled WGS sequence"/>
</dbReference>
<dbReference type="EMBL" id="FOQC01000046">
    <property type="protein sequence ID" value="SFI07472.1"/>
    <property type="molecule type" value="Genomic_DNA"/>
</dbReference>
<dbReference type="PANTHER" id="PTHR11360:SF304">
    <property type="entry name" value="MFS DOMAIN-CONTAINING PROTEIN"/>
    <property type="match status" value="1"/>
</dbReference>
<feature type="transmembrane region" description="Helical" evidence="6">
    <location>
        <begin position="20"/>
        <end position="38"/>
    </location>
</feature>
<evidence type="ECO:0000256" key="5">
    <source>
        <dbReference type="ARBA" id="ARBA00023136"/>
    </source>
</evidence>
<sequence length="461" mass="50421">MQMQQKMRVEKQVMSKARWLYVILGLVIMMALGTVYSWSVFRLPVEVLYDVGTAQSGLPYMTALLFYSLFMFLTGRFFKDWSPRKTILTGTLLVSVGWILSAFAPNIQTLTIAYGVISGAGVGIAYGAPLTVVTRWFPEKKGIVIGLVLLGFGLSPLLTAPIARALVEQYGVTQTFLILGVVFGVLLPVLAMPFKYPEADCVGEEKVLGAESKENDMDSAEMVRSANFKGLYFNFIIGTMIGLMMIGLTSNIGIELIGMAQKDVVLFISIFAVFNGVGRPVFGWLTDRLSAKKAMLFSYAQIILAASLMLLAKNGSIVLFFIAFSIFWFNVGGWLAIAPTATNNMYGPKHYSENYGVVFTAYGIGAVLGVGSSGLLLDTFQNFDYIFYLVIVSCLIGYLLTLLFFKAKLGNKTNLATVSSLFDSASRNNGDRSAPLDELRETNSKAEAGIGTVNDRFPIET</sequence>
<dbReference type="GO" id="GO:0022857">
    <property type="term" value="F:transmembrane transporter activity"/>
    <property type="evidence" value="ECO:0007669"/>
    <property type="project" value="InterPro"/>
</dbReference>
<evidence type="ECO:0000313" key="9">
    <source>
        <dbReference type="EMBL" id="SFI07472.1"/>
    </source>
</evidence>
<feature type="transmembrane region" description="Helical" evidence="6">
    <location>
        <begin position="58"/>
        <end position="75"/>
    </location>
</feature>
<keyword evidence="5 6" id="KW-0472">Membrane</keyword>
<evidence type="ECO:0000256" key="2">
    <source>
        <dbReference type="ARBA" id="ARBA00022448"/>
    </source>
</evidence>
<comment type="caution">
    <text evidence="9">The sequence shown here is derived from an EMBL/GenBank/DDBJ whole genome shotgun (WGS) entry which is preliminary data.</text>
</comment>
<dbReference type="InterPro" id="IPR036259">
    <property type="entry name" value="MFS_trans_sf"/>
</dbReference>
<keyword evidence="3 6" id="KW-0812">Transmembrane</keyword>
<feature type="transmembrane region" description="Helical" evidence="6">
    <location>
        <begin position="87"/>
        <end position="105"/>
    </location>
</feature>
<dbReference type="InterPro" id="IPR011701">
    <property type="entry name" value="MFS"/>
</dbReference>
<dbReference type="SUPFAM" id="SSF103473">
    <property type="entry name" value="MFS general substrate transporter"/>
    <property type="match status" value="1"/>
</dbReference>